<organism evidence="6 7">
    <name type="scientific">Exercitatus varius</name>
    <dbReference type="NCBI Taxonomy" id="67857"/>
    <lineage>
        <taxon>Bacteria</taxon>
        <taxon>Pseudomonadati</taxon>
        <taxon>Pseudomonadota</taxon>
        <taxon>Gammaproteobacteria</taxon>
        <taxon>Pasteurellales</taxon>
        <taxon>Pasteurellaceae</taxon>
        <taxon>Exercitatus</taxon>
    </lineage>
</organism>
<keyword evidence="2" id="KW-0808">Transferase</keyword>
<protein>
    <submittedName>
        <fullName evidence="6">Stealth family protein</fullName>
    </submittedName>
</protein>
<dbReference type="PANTHER" id="PTHR24045">
    <property type="match status" value="1"/>
</dbReference>
<feature type="domain" description="Stealth protein CR1 conserved region 1" evidence="5">
    <location>
        <begin position="3"/>
        <end position="26"/>
    </location>
</feature>
<evidence type="ECO:0000313" key="7">
    <source>
        <dbReference type="Proteomes" id="UP001214976"/>
    </source>
</evidence>
<comment type="caution">
    <text evidence="6">The sequence shown here is derived from an EMBL/GenBank/DDBJ whole genome shotgun (WGS) entry which is preliminary data.</text>
</comment>
<dbReference type="EMBL" id="JARQTW010000008">
    <property type="protein sequence ID" value="MDG2949974.1"/>
    <property type="molecule type" value="Genomic_DNA"/>
</dbReference>
<evidence type="ECO:0000256" key="3">
    <source>
        <dbReference type="ARBA" id="ARBA00023169"/>
    </source>
</evidence>
<accession>A0AAW6Q8R3</accession>
<proteinExistence type="inferred from homology"/>
<dbReference type="RefSeq" id="WP_317477073.1">
    <property type="nucleotide sequence ID" value="NZ_JARQTW010000008.1"/>
</dbReference>
<evidence type="ECO:0000313" key="6">
    <source>
        <dbReference type="EMBL" id="MDG2949974.1"/>
    </source>
</evidence>
<evidence type="ECO:0000259" key="5">
    <source>
        <dbReference type="Pfam" id="PF17101"/>
    </source>
</evidence>
<dbReference type="GO" id="GO:0000271">
    <property type="term" value="P:polysaccharide biosynthetic process"/>
    <property type="evidence" value="ECO:0007669"/>
    <property type="project" value="UniProtKB-KW"/>
</dbReference>
<dbReference type="GO" id="GO:0016772">
    <property type="term" value="F:transferase activity, transferring phosphorus-containing groups"/>
    <property type="evidence" value="ECO:0007669"/>
    <property type="project" value="InterPro"/>
</dbReference>
<evidence type="ECO:0000256" key="1">
    <source>
        <dbReference type="ARBA" id="ARBA00007583"/>
    </source>
</evidence>
<evidence type="ECO:0000256" key="2">
    <source>
        <dbReference type="ARBA" id="ARBA00022679"/>
    </source>
</evidence>
<dbReference type="AlphaFoldDB" id="A0AAW6Q8R3"/>
<dbReference type="Pfam" id="PF11380">
    <property type="entry name" value="Stealth_CR2"/>
    <property type="match status" value="1"/>
</dbReference>
<sequence>MQKIDFVVTWVDGNDSIWQVSKAKYTQETNLVLNSDARYRDWNTFKYWFRAVEKYAPWINKIFLITEGHLPKWINLNHPKLVHIKHSDYIDEQYLPTFNSNVIELNIPNIKELSENFVLFNDDVFINAPVLAEDFFDKDGLPKDIGVFSPIIPKWGGISSIVLNNLEIINKYFNSRDVLKKSFRKFYTFQYGKHLIKNICVSPWKPILGFYDFHVAVSYNKSYFSKLYELEKEFFIKTSKTKFRTRENINHWLVRYYQLCDGYFSPRRIDFGAYYNVLDELEKTLNDIKNSHHKIICINDGDNIDNFNFCKKSLIQSFEEKYPKKSNFEK</sequence>
<evidence type="ECO:0000259" key="4">
    <source>
        <dbReference type="Pfam" id="PF11380"/>
    </source>
</evidence>
<dbReference type="PANTHER" id="PTHR24045:SF0">
    <property type="entry name" value="N-ACETYLGLUCOSAMINE-1-PHOSPHOTRANSFERASE SUBUNITS ALPHA_BETA"/>
    <property type="match status" value="1"/>
</dbReference>
<dbReference type="InterPro" id="IPR047141">
    <property type="entry name" value="Stealth"/>
</dbReference>
<dbReference type="Pfam" id="PF17101">
    <property type="entry name" value="Stealth_CR1"/>
    <property type="match status" value="1"/>
</dbReference>
<gene>
    <name evidence="6" type="ORF">P7M15_05485</name>
</gene>
<dbReference type="InterPro" id="IPR031358">
    <property type="entry name" value="Stealth_CR1"/>
</dbReference>
<name>A0AAW6Q8R3_9PAST</name>
<dbReference type="Proteomes" id="UP001214976">
    <property type="component" value="Unassembled WGS sequence"/>
</dbReference>
<dbReference type="InterPro" id="IPR021520">
    <property type="entry name" value="Stealth_CR2"/>
</dbReference>
<reference evidence="6" key="1">
    <citation type="submission" date="2023-03" db="EMBL/GenBank/DDBJ databases">
        <title>Classification of Bisgaard taxon 6 and taxon 10 as Exercitatus varius gen. nov., spec. nov.</title>
        <authorList>
            <person name="Christensen H."/>
        </authorList>
    </citation>
    <scope>NUCLEOTIDE SEQUENCE</scope>
    <source>
        <strain evidence="6">86116</strain>
    </source>
</reference>
<feature type="domain" description="Stealth protein CR2 conserved region 2" evidence="4">
    <location>
        <begin position="38"/>
        <end position="143"/>
    </location>
</feature>
<keyword evidence="3" id="KW-0270">Exopolysaccharide synthesis</keyword>
<comment type="similarity">
    <text evidence="1">Belongs to the stealth family.</text>
</comment>